<reference evidence="3" key="1">
    <citation type="submission" date="2016-01" db="EMBL/GenBank/DDBJ databases">
        <title>Draft genome of Chromobacterium sp. F49.</title>
        <authorList>
            <person name="Hong K.W."/>
        </authorList>
    </citation>
    <scope>NUCLEOTIDE SEQUENCE [LARGE SCALE GENOMIC DNA]</scope>
    <source>
        <strain evidence="3">CN10</strain>
    </source>
</reference>
<dbReference type="AlphaFoldDB" id="A0A161TLF7"/>
<comment type="similarity">
    <text evidence="1">Belongs to the BolA/IbaG family.</text>
</comment>
<dbReference type="PANTHER" id="PTHR46230:SF7">
    <property type="entry name" value="BOLA-LIKE PROTEIN 1"/>
    <property type="match status" value="1"/>
</dbReference>
<dbReference type="STRING" id="1452487.AVW16_02910"/>
<dbReference type="Pfam" id="PF01722">
    <property type="entry name" value="BolA"/>
    <property type="match status" value="1"/>
</dbReference>
<dbReference type="InterPro" id="IPR002634">
    <property type="entry name" value="BolA"/>
</dbReference>
<sequence>MSSTLELIRERLAALEPEHVALEDDSAAHAGHAGARDGGHYNLTIVSARFAGLNRVARHRLVYQTLGELMQTRIHALAIQALGPDEI</sequence>
<evidence type="ECO:0000256" key="1">
    <source>
        <dbReference type="RuleBase" id="RU003860"/>
    </source>
</evidence>
<evidence type="ECO:0000313" key="3">
    <source>
        <dbReference type="Proteomes" id="UP000076625"/>
    </source>
</evidence>
<keyword evidence="3" id="KW-1185">Reference proteome</keyword>
<name>A0A161TLF7_9NEIS</name>
<dbReference type="InterPro" id="IPR036065">
    <property type="entry name" value="BolA-like_sf"/>
</dbReference>
<protein>
    <submittedName>
        <fullName evidence="2">BolA family protein</fullName>
    </submittedName>
</protein>
<dbReference type="GO" id="GO:0016226">
    <property type="term" value="P:iron-sulfur cluster assembly"/>
    <property type="evidence" value="ECO:0007669"/>
    <property type="project" value="TreeGrafter"/>
</dbReference>
<dbReference type="Gene3D" id="3.30.300.90">
    <property type="entry name" value="BolA-like"/>
    <property type="match status" value="1"/>
</dbReference>
<comment type="caution">
    <text evidence="2">The sequence shown here is derived from an EMBL/GenBank/DDBJ whole genome shotgun (WGS) entry which is preliminary data.</text>
</comment>
<accession>A0A161TLF7</accession>
<dbReference type="PANTHER" id="PTHR46230">
    <property type="match status" value="1"/>
</dbReference>
<gene>
    <name evidence="2" type="ORF">AVW16_02910</name>
</gene>
<dbReference type="PIRSF" id="PIRSF003113">
    <property type="entry name" value="BolA"/>
    <property type="match status" value="1"/>
</dbReference>
<dbReference type="Proteomes" id="UP000076625">
    <property type="component" value="Unassembled WGS sequence"/>
</dbReference>
<dbReference type="OrthoDB" id="5296536at2"/>
<dbReference type="EMBL" id="LQQU01000059">
    <property type="protein sequence ID" value="KZE25269.1"/>
    <property type="molecule type" value="Genomic_DNA"/>
</dbReference>
<dbReference type="SUPFAM" id="SSF82657">
    <property type="entry name" value="BolA-like"/>
    <property type="match status" value="1"/>
</dbReference>
<dbReference type="RefSeq" id="WP_066614530.1">
    <property type="nucleotide sequence ID" value="NZ_LQQU01000059.1"/>
</dbReference>
<evidence type="ECO:0000313" key="2">
    <source>
        <dbReference type="EMBL" id="KZE25269.1"/>
    </source>
</evidence>
<organism evidence="2 3">
    <name type="scientific">Crenobacter luteus</name>
    <dbReference type="NCBI Taxonomy" id="1452487"/>
    <lineage>
        <taxon>Bacteria</taxon>
        <taxon>Pseudomonadati</taxon>
        <taxon>Pseudomonadota</taxon>
        <taxon>Betaproteobacteria</taxon>
        <taxon>Neisseriales</taxon>
        <taxon>Neisseriaceae</taxon>
        <taxon>Crenobacter</taxon>
    </lineage>
</organism>
<proteinExistence type="inferred from homology"/>